<dbReference type="InterPro" id="IPR003615">
    <property type="entry name" value="HNH_nuc"/>
</dbReference>
<reference evidence="3" key="1">
    <citation type="journal article" date="2020" name="Nature">
        <title>Giant virus diversity and host interactions through global metagenomics.</title>
        <authorList>
            <person name="Schulz F."/>
            <person name="Roux S."/>
            <person name="Paez-Espino D."/>
            <person name="Jungbluth S."/>
            <person name="Walsh D.A."/>
            <person name="Denef V.J."/>
            <person name="McMahon K.D."/>
            <person name="Konstantinidis K.T."/>
            <person name="Eloe-Fadrosh E.A."/>
            <person name="Kyrpides N.C."/>
            <person name="Woyke T."/>
        </authorList>
    </citation>
    <scope>NUCLEOTIDE SEQUENCE</scope>
    <source>
        <strain evidence="3">GVMAG-M-3300023184-120</strain>
    </source>
</reference>
<dbReference type="SMART" id="SM00507">
    <property type="entry name" value="HNHc"/>
    <property type="match status" value="1"/>
</dbReference>
<evidence type="ECO:0000256" key="1">
    <source>
        <dbReference type="SAM" id="Phobius"/>
    </source>
</evidence>
<protein>
    <recommendedName>
        <fullName evidence="2">HNH nuclease domain-containing protein</fullName>
    </recommendedName>
</protein>
<feature type="transmembrane region" description="Helical" evidence="1">
    <location>
        <begin position="34"/>
        <end position="51"/>
    </location>
</feature>
<dbReference type="AlphaFoldDB" id="A0A6C0HK45"/>
<dbReference type="InterPro" id="IPR002711">
    <property type="entry name" value="HNH"/>
</dbReference>
<evidence type="ECO:0000313" key="3">
    <source>
        <dbReference type="EMBL" id="QHT80525.1"/>
    </source>
</evidence>
<evidence type="ECO:0000259" key="2">
    <source>
        <dbReference type="SMART" id="SM00507"/>
    </source>
</evidence>
<proteinExistence type="predicted"/>
<dbReference type="Gene3D" id="1.10.30.50">
    <property type="match status" value="1"/>
</dbReference>
<dbReference type="EMBL" id="MN739970">
    <property type="protein sequence ID" value="QHT80525.1"/>
    <property type="molecule type" value="Genomic_DNA"/>
</dbReference>
<keyword evidence="1" id="KW-1133">Transmembrane helix</keyword>
<dbReference type="GO" id="GO:0004519">
    <property type="term" value="F:endonuclease activity"/>
    <property type="evidence" value="ECO:0007669"/>
    <property type="project" value="InterPro"/>
</dbReference>
<keyword evidence="1" id="KW-0472">Membrane</keyword>
<keyword evidence="1" id="KW-0812">Transmembrane</keyword>
<accession>A0A6C0HK45</accession>
<dbReference type="CDD" id="cd00085">
    <property type="entry name" value="HNHc"/>
    <property type="match status" value="1"/>
</dbReference>
<dbReference type="GO" id="GO:0003676">
    <property type="term" value="F:nucleic acid binding"/>
    <property type="evidence" value="ECO:0007669"/>
    <property type="project" value="InterPro"/>
</dbReference>
<organism evidence="3">
    <name type="scientific">viral metagenome</name>
    <dbReference type="NCBI Taxonomy" id="1070528"/>
    <lineage>
        <taxon>unclassified sequences</taxon>
        <taxon>metagenomes</taxon>
        <taxon>organismal metagenomes</taxon>
    </lineage>
</organism>
<name>A0A6C0HK45_9ZZZZ</name>
<dbReference type="GO" id="GO:0008270">
    <property type="term" value="F:zinc ion binding"/>
    <property type="evidence" value="ECO:0007669"/>
    <property type="project" value="InterPro"/>
</dbReference>
<dbReference type="Pfam" id="PF01844">
    <property type="entry name" value="HNH"/>
    <property type="match status" value="1"/>
</dbReference>
<sequence length="203" mass="22921">MRWELLLIIVAGVWMGNVYTDGKFLTKLLSYKKYYHMAGIFLGACTLFWLLKKDPKRASRMLEHSNEYLKYLPVDKNTSSIISPILDFTSKQSYSQHMPSYGNTVSGKSYSVLDMLKPTTPVEQVGGGGGAGKKATKRSVSETKKKYVASSQNWKCGDCQEQLSAWYEVDHKIRLEYGGSNNLDNLVALCRECHGRKTTIENL</sequence>
<feature type="domain" description="HNH nuclease" evidence="2">
    <location>
        <begin position="143"/>
        <end position="195"/>
    </location>
</feature>